<dbReference type="SUPFAM" id="SSF53474">
    <property type="entry name" value="alpha/beta-Hydrolases"/>
    <property type="match status" value="1"/>
</dbReference>
<sequence>MPEKEKPLTRRPRLSTLSVRARATAVALVLTLGLSGCVPLFLPQQAQSTSVPTGEKVSADLEPFYDQVLKWKDCGSGLQCTTASAPLDWADPGSGDTVDLALVRHQATGSRIGSLLVNPGGPGGSGYDFVKDSLDYATDAKLQAGFDVVGFDPRGVGRSSAVSCYEPAEMDEYLYGLSTTQRGSDAWIQELAASAADFGAACQENTGALLGHVDSTSAARDLDLLRAALGDEKLNYLGYSYGTFLGATYADLYPDRVGRLALDGALDPATTNADVTRVQATGFENALRSYLTDCLAGEECPFDGTVDDAMNTIGALLASVDVSPIAATDGRRLGANSLLTAIIYPLYQATAWPNLSEMFDSVLRGDADLAFQFADGYNGRSVDGTYSDNATEAFMAINCVDYSYNDDPASMRAQAAEIEAAAPTIGKYMAYGDIGCANWPYQFDGERTAIAAEGADPILVIGTTNDPATPYVWAENLAEQLESGQLVTYTGEGHTAYNKSNACVNSAVDDYLLKGTVPAEDPMC</sequence>
<dbReference type="InterPro" id="IPR029058">
    <property type="entry name" value="AB_hydrolase_fold"/>
</dbReference>
<gene>
    <name evidence="6" type="ORF">E3T49_04140</name>
</gene>
<comment type="similarity">
    <text evidence="1">Belongs to the peptidase S33 family.</text>
</comment>
<organism evidence="6 7">
    <name type="scientific">Cryobacterium cryoconiti</name>
    <dbReference type="NCBI Taxonomy" id="1259239"/>
    <lineage>
        <taxon>Bacteria</taxon>
        <taxon>Bacillati</taxon>
        <taxon>Actinomycetota</taxon>
        <taxon>Actinomycetes</taxon>
        <taxon>Micrococcales</taxon>
        <taxon>Microbacteriaceae</taxon>
        <taxon>Cryobacterium</taxon>
    </lineage>
</organism>
<keyword evidence="2" id="KW-0732">Signal</keyword>
<dbReference type="Pfam" id="PF08386">
    <property type="entry name" value="Abhydrolase_4"/>
    <property type="match status" value="1"/>
</dbReference>
<keyword evidence="3 6" id="KW-0378">Hydrolase</keyword>
<evidence type="ECO:0000313" key="7">
    <source>
        <dbReference type="Proteomes" id="UP000297472"/>
    </source>
</evidence>
<name>A0A4Y8JXC0_9MICO</name>
<proteinExistence type="inferred from homology"/>
<dbReference type="EMBL" id="SOHA01000006">
    <property type="protein sequence ID" value="TFD32718.1"/>
    <property type="molecule type" value="Genomic_DNA"/>
</dbReference>
<dbReference type="PANTHER" id="PTHR43248">
    <property type="entry name" value="2-SUCCINYL-6-HYDROXY-2,4-CYCLOHEXADIENE-1-CARBOXYLATE SYNTHASE"/>
    <property type="match status" value="1"/>
</dbReference>
<feature type="transmembrane region" description="Helical" evidence="4">
    <location>
        <begin position="21"/>
        <end position="42"/>
    </location>
</feature>
<dbReference type="Gene3D" id="3.40.50.1820">
    <property type="entry name" value="alpha/beta hydrolase"/>
    <property type="match status" value="1"/>
</dbReference>
<dbReference type="GO" id="GO:0016787">
    <property type="term" value="F:hydrolase activity"/>
    <property type="evidence" value="ECO:0007669"/>
    <property type="project" value="UniProtKB-KW"/>
</dbReference>
<evidence type="ECO:0000313" key="6">
    <source>
        <dbReference type="EMBL" id="TFD32718.1"/>
    </source>
</evidence>
<reference evidence="6 7" key="1">
    <citation type="submission" date="2019-03" db="EMBL/GenBank/DDBJ databases">
        <title>Genomics of glacier-inhabiting Cryobacterium strains.</title>
        <authorList>
            <person name="Liu Q."/>
            <person name="Xin Y.-H."/>
        </authorList>
    </citation>
    <scope>NUCLEOTIDE SEQUENCE [LARGE SCALE GENOMIC DNA]</scope>
    <source>
        <strain evidence="6 7">TMT1-51</strain>
    </source>
</reference>
<keyword evidence="4" id="KW-1133">Transmembrane helix</keyword>
<comment type="caution">
    <text evidence="6">The sequence shown here is derived from an EMBL/GenBank/DDBJ whole genome shotgun (WGS) entry which is preliminary data.</text>
</comment>
<dbReference type="Proteomes" id="UP000297472">
    <property type="component" value="Unassembled WGS sequence"/>
</dbReference>
<dbReference type="PANTHER" id="PTHR43248:SF29">
    <property type="entry name" value="TRIPEPTIDYL AMINOPEPTIDASE"/>
    <property type="match status" value="1"/>
</dbReference>
<accession>A0A4Y8JXC0</accession>
<evidence type="ECO:0000256" key="1">
    <source>
        <dbReference type="ARBA" id="ARBA00010088"/>
    </source>
</evidence>
<evidence type="ECO:0000256" key="3">
    <source>
        <dbReference type="ARBA" id="ARBA00022801"/>
    </source>
</evidence>
<evidence type="ECO:0000259" key="5">
    <source>
        <dbReference type="Pfam" id="PF08386"/>
    </source>
</evidence>
<dbReference type="AlphaFoldDB" id="A0A4Y8JXC0"/>
<protein>
    <submittedName>
        <fullName evidence="6">Alpha/beta hydrolase</fullName>
    </submittedName>
</protein>
<dbReference type="InterPro" id="IPR051601">
    <property type="entry name" value="Serine_prot/Carboxylest_S33"/>
</dbReference>
<keyword evidence="7" id="KW-1185">Reference proteome</keyword>
<evidence type="ECO:0000256" key="2">
    <source>
        <dbReference type="ARBA" id="ARBA00022729"/>
    </source>
</evidence>
<feature type="domain" description="Peptidase S33 tripeptidyl aminopeptidase-like C-terminal" evidence="5">
    <location>
        <begin position="423"/>
        <end position="524"/>
    </location>
</feature>
<keyword evidence="4" id="KW-0472">Membrane</keyword>
<keyword evidence="4" id="KW-0812">Transmembrane</keyword>
<evidence type="ECO:0000256" key="4">
    <source>
        <dbReference type="SAM" id="Phobius"/>
    </source>
</evidence>
<dbReference type="InterPro" id="IPR013595">
    <property type="entry name" value="Pept_S33_TAP-like_C"/>
</dbReference>
<dbReference type="OrthoDB" id="3252468at2"/>